<name>A0A3E1Y401_9BACT</name>
<evidence type="ECO:0000313" key="2">
    <source>
        <dbReference type="Proteomes" id="UP000260644"/>
    </source>
</evidence>
<protein>
    <submittedName>
        <fullName evidence="1">Uncharacterized protein</fullName>
    </submittedName>
</protein>
<organism evidence="1 2">
    <name type="scientific">Chitinophaga silvatica</name>
    <dbReference type="NCBI Taxonomy" id="2282649"/>
    <lineage>
        <taxon>Bacteria</taxon>
        <taxon>Pseudomonadati</taxon>
        <taxon>Bacteroidota</taxon>
        <taxon>Chitinophagia</taxon>
        <taxon>Chitinophagales</taxon>
        <taxon>Chitinophagaceae</taxon>
        <taxon>Chitinophaga</taxon>
    </lineage>
</organism>
<keyword evidence="2" id="KW-1185">Reference proteome</keyword>
<comment type="caution">
    <text evidence="1">The sequence shown here is derived from an EMBL/GenBank/DDBJ whole genome shotgun (WGS) entry which is preliminary data.</text>
</comment>
<dbReference type="EMBL" id="QPMM01000013">
    <property type="protein sequence ID" value="RFS19411.1"/>
    <property type="molecule type" value="Genomic_DNA"/>
</dbReference>
<sequence length="231" mass="26831">MKLMSYRNLIPILFLIPHLNLFAQAKSEKLNKFIYNKIANNLFAFNLRHANLALNGVVPEEVLDGGSYEFYGFILPDFGQKLIMEIDTSELIYPLSKFEVFKVYIPGFKFLDSVSNTITTPIGIGLTTKDFLIAVDVNSEYPHIKFLSGQFYPTRVSYDFNINLMNPNSCLDYLRFRMYSYKVKDIIFDKRNKEGLLFKGYSEVEKSPVQILLPKDDIERPYIVKLLKMED</sequence>
<gene>
    <name evidence="1" type="ORF">DVR12_22515</name>
</gene>
<accession>A0A3E1Y401</accession>
<proteinExistence type="predicted"/>
<dbReference type="OrthoDB" id="684833at2"/>
<dbReference type="Proteomes" id="UP000260644">
    <property type="component" value="Unassembled WGS sequence"/>
</dbReference>
<dbReference type="AlphaFoldDB" id="A0A3E1Y401"/>
<reference evidence="1 2" key="1">
    <citation type="submission" date="2018-07" db="EMBL/GenBank/DDBJ databases">
        <title>Chitinophaga K2CV101002-2 sp. nov., isolated from a monsoon evergreen broad-leaved forest soil.</title>
        <authorList>
            <person name="Lv Y."/>
        </authorList>
    </citation>
    <scope>NUCLEOTIDE SEQUENCE [LARGE SCALE GENOMIC DNA]</scope>
    <source>
        <strain evidence="1 2">GDMCC 1.1288</strain>
    </source>
</reference>
<evidence type="ECO:0000313" key="1">
    <source>
        <dbReference type="EMBL" id="RFS19411.1"/>
    </source>
</evidence>
<dbReference type="RefSeq" id="WP_116978066.1">
    <property type="nucleotide sequence ID" value="NZ_QPMM01000013.1"/>
</dbReference>